<dbReference type="InterPro" id="IPR009072">
    <property type="entry name" value="Histone-fold"/>
</dbReference>
<evidence type="ECO:0000313" key="6">
    <source>
        <dbReference type="EMBL" id="KAH0770519.1"/>
    </source>
</evidence>
<accession>A0ABQ7VRY7</accession>
<comment type="caution">
    <text evidence="6">The sequence shown here is derived from an EMBL/GenBank/DDBJ whole genome shotgun (WGS) entry which is preliminary data.</text>
</comment>
<comment type="similarity">
    <text evidence="1">Belongs to the histone H3 family.</text>
</comment>
<feature type="region of interest" description="Disordered" evidence="3">
    <location>
        <begin position="1"/>
        <end position="41"/>
    </location>
</feature>
<evidence type="ECO:0000256" key="4">
    <source>
        <dbReference type="SAM" id="Phobius"/>
    </source>
</evidence>
<keyword evidence="4" id="KW-1133">Transmembrane helix</keyword>
<dbReference type="InterPro" id="IPR000164">
    <property type="entry name" value="Histone_H3/CENP-A"/>
</dbReference>
<protein>
    <recommendedName>
        <fullName evidence="5">Core Histone H2A/H2B/H3 domain-containing protein</fullName>
    </recommendedName>
</protein>
<evidence type="ECO:0000256" key="3">
    <source>
        <dbReference type="SAM" id="MobiDB-lite"/>
    </source>
</evidence>
<gene>
    <name evidence="6" type="ORF">KY290_014500</name>
</gene>
<dbReference type="SMART" id="SM00428">
    <property type="entry name" value="H3"/>
    <property type="match status" value="1"/>
</dbReference>
<keyword evidence="7" id="KW-1185">Reference proteome</keyword>
<dbReference type="Proteomes" id="UP000826656">
    <property type="component" value="Unassembled WGS sequence"/>
</dbReference>
<dbReference type="Gene3D" id="1.10.20.10">
    <property type="entry name" value="Histone, subunit A"/>
    <property type="match status" value="1"/>
</dbReference>
<dbReference type="Pfam" id="PF00125">
    <property type="entry name" value="Histone"/>
    <property type="match status" value="1"/>
</dbReference>
<dbReference type="PANTHER" id="PTHR11426">
    <property type="entry name" value="HISTONE H3"/>
    <property type="match status" value="1"/>
</dbReference>
<evidence type="ECO:0000256" key="2">
    <source>
        <dbReference type="ARBA" id="ARBA00022990"/>
    </source>
</evidence>
<dbReference type="PRINTS" id="PR00622">
    <property type="entry name" value="HISTONEH3"/>
</dbReference>
<organism evidence="6 7">
    <name type="scientific">Solanum tuberosum</name>
    <name type="common">Potato</name>
    <dbReference type="NCBI Taxonomy" id="4113"/>
    <lineage>
        <taxon>Eukaryota</taxon>
        <taxon>Viridiplantae</taxon>
        <taxon>Streptophyta</taxon>
        <taxon>Embryophyta</taxon>
        <taxon>Tracheophyta</taxon>
        <taxon>Spermatophyta</taxon>
        <taxon>Magnoliopsida</taxon>
        <taxon>eudicotyledons</taxon>
        <taxon>Gunneridae</taxon>
        <taxon>Pentapetalae</taxon>
        <taxon>asterids</taxon>
        <taxon>lamiids</taxon>
        <taxon>Solanales</taxon>
        <taxon>Solanaceae</taxon>
        <taxon>Solanoideae</taxon>
        <taxon>Solaneae</taxon>
        <taxon>Solanum</taxon>
    </lineage>
</organism>
<keyword evidence="2" id="KW-0007">Acetylation</keyword>
<dbReference type="EMBL" id="JAIVGD010000011">
    <property type="protein sequence ID" value="KAH0770519.1"/>
    <property type="molecule type" value="Genomic_DNA"/>
</dbReference>
<feature type="transmembrane region" description="Helical" evidence="4">
    <location>
        <begin position="155"/>
        <end position="173"/>
    </location>
</feature>
<proteinExistence type="inferred from homology"/>
<dbReference type="SUPFAM" id="SSF47113">
    <property type="entry name" value="Histone-fold"/>
    <property type="match status" value="1"/>
</dbReference>
<evidence type="ECO:0000256" key="1">
    <source>
        <dbReference type="ARBA" id="ARBA00010343"/>
    </source>
</evidence>
<dbReference type="SUPFAM" id="SSF53098">
    <property type="entry name" value="Ribonuclease H-like"/>
    <property type="match status" value="1"/>
</dbReference>
<dbReference type="InterPro" id="IPR012337">
    <property type="entry name" value="RNaseH-like_sf"/>
</dbReference>
<dbReference type="InterPro" id="IPR007125">
    <property type="entry name" value="H2A/H2B/H3"/>
</dbReference>
<dbReference type="CDD" id="cd22911">
    <property type="entry name" value="HFD_H3"/>
    <property type="match status" value="1"/>
</dbReference>
<feature type="domain" description="Core Histone H2A/H2B/H3" evidence="5">
    <location>
        <begin position="44"/>
        <end position="131"/>
    </location>
</feature>
<keyword evidence="4" id="KW-0812">Transmembrane</keyword>
<sequence>MARTKQTARKSTGGKAPRKQLATKAARKSAPATGGVKKPHRFRPGTVALREIRKYQKSTELLIRKLPFQRLVREIAQDFKTDLRFQSSAVAALQEAAEAYLVGLFEDTNLCAIHAKRVTIMPKDIQLARRIREGKVWVRPPVVGLDVMRHPRDPTIILVLLCFGVGCLILRFHSGEQLPDPVLKFLTDERIRFVGFGIPEKKDLFPFEELGLTKDKVDIGYIATKYFKNPKYKQCELGELARKVLGIKRMIGLTEASSFERHEQIKCAICQLFISNVIAMSLLTTPDKKKLSDAPKKPSFLKNLSSLPLLSEGWFKLPKGKKGDKKPSLRRGSDVLVRTSSEEEEYLVDTTVSKHKEGTNGNDLQQAKIAEFTFCDDSAGFWGDKKDVMVDDRVQGKGSKCNLDDGASPRISGGEFGSGEDLFLVKVSEDKSGDGSAYGKAKEISAIDDSNEDVLVFFAKNDSKKEAAYLSKRPLKGILKCPSAGQEAWNSLYPNLDSPVSVDNATISLRRANSKGCNVSFKEQWL</sequence>
<name>A0ABQ7VRY7_SOLTU</name>
<evidence type="ECO:0000313" key="7">
    <source>
        <dbReference type="Proteomes" id="UP000826656"/>
    </source>
</evidence>
<evidence type="ECO:0000259" key="5">
    <source>
        <dbReference type="Pfam" id="PF00125"/>
    </source>
</evidence>
<dbReference type="PROSITE" id="PS00959">
    <property type="entry name" value="HISTONE_H3_2"/>
    <property type="match status" value="1"/>
</dbReference>
<keyword evidence="4" id="KW-0472">Membrane</keyword>
<reference evidence="6 7" key="1">
    <citation type="journal article" date="2021" name="bioRxiv">
        <title>Chromosome-scale and haplotype-resolved genome assembly of a tetraploid potato cultivar.</title>
        <authorList>
            <person name="Sun H."/>
            <person name="Jiao W.-B."/>
            <person name="Krause K."/>
            <person name="Campoy J.A."/>
            <person name="Goel M."/>
            <person name="Folz-Donahue K."/>
            <person name="Kukat C."/>
            <person name="Huettel B."/>
            <person name="Schneeberger K."/>
        </authorList>
    </citation>
    <scope>NUCLEOTIDE SEQUENCE [LARGE SCALE GENOMIC DNA]</scope>
    <source>
        <strain evidence="6">SolTubOtavaFocal</strain>
        <tissue evidence="6">Leaves</tissue>
    </source>
</reference>
<dbReference type="PROSITE" id="PS00322">
    <property type="entry name" value="HISTONE_H3_1"/>
    <property type="match status" value="1"/>
</dbReference>